<dbReference type="GeneTree" id="ENSGT00940000153577"/>
<dbReference type="InterPro" id="IPR036464">
    <property type="entry name" value="Rubisco_LSMT_subst-bd_sf"/>
</dbReference>
<reference evidence="2" key="2">
    <citation type="submission" date="2025-08" db="UniProtKB">
        <authorList>
            <consortium name="Ensembl"/>
        </authorList>
    </citation>
    <scope>IDENTIFICATION</scope>
</reference>
<proteinExistence type="predicted"/>
<name>H2YBU4_CIOSA</name>
<evidence type="ECO:0000313" key="3">
    <source>
        <dbReference type="Proteomes" id="UP000007875"/>
    </source>
</evidence>
<protein>
    <recommendedName>
        <fullName evidence="1">Rubisco LSMT substrate-binding domain-containing protein</fullName>
    </recommendedName>
</protein>
<dbReference type="InterPro" id="IPR015353">
    <property type="entry name" value="Rubisco_LSMT_subst-bd"/>
</dbReference>
<evidence type="ECO:0000313" key="2">
    <source>
        <dbReference type="Ensembl" id="ENSCSAVP00000002792.1"/>
    </source>
</evidence>
<dbReference type="SUPFAM" id="SSF81822">
    <property type="entry name" value="RuBisCo LSMT C-terminal, substrate-binding domain"/>
    <property type="match status" value="1"/>
</dbReference>
<dbReference type="AlphaFoldDB" id="H2YBU4"/>
<keyword evidence="3" id="KW-1185">Reference proteome</keyword>
<organism evidence="2 3">
    <name type="scientific">Ciona savignyi</name>
    <name type="common">Pacific transparent sea squirt</name>
    <dbReference type="NCBI Taxonomy" id="51511"/>
    <lineage>
        <taxon>Eukaryota</taxon>
        <taxon>Metazoa</taxon>
        <taxon>Chordata</taxon>
        <taxon>Tunicata</taxon>
        <taxon>Ascidiacea</taxon>
        <taxon>Phlebobranchia</taxon>
        <taxon>Cionidae</taxon>
        <taxon>Ciona</taxon>
    </lineage>
</organism>
<dbReference type="HOGENOM" id="CLU_1348531_0_0_1"/>
<dbReference type="Gene3D" id="3.90.1420.10">
    <property type="entry name" value="Rubisco LSMT, substrate-binding domain"/>
    <property type="match status" value="1"/>
</dbReference>
<dbReference type="Pfam" id="PF09273">
    <property type="entry name" value="Rubis-subs-bind"/>
    <property type="match status" value="1"/>
</dbReference>
<reference evidence="2" key="3">
    <citation type="submission" date="2025-09" db="UniProtKB">
        <authorList>
            <consortium name="Ensembl"/>
        </authorList>
    </citation>
    <scope>IDENTIFICATION</scope>
</reference>
<dbReference type="Ensembl" id="ENSCSAVT00000002836.1">
    <property type="protein sequence ID" value="ENSCSAVP00000002792.1"/>
    <property type="gene ID" value="ENSCSAVG00000001659.1"/>
</dbReference>
<accession>H2YBU4</accession>
<feature type="domain" description="Rubisco LSMT substrate-binding" evidence="1">
    <location>
        <begin position="6"/>
        <end position="106"/>
    </location>
</feature>
<reference evidence="3" key="1">
    <citation type="submission" date="2003-08" db="EMBL/GenBank/DDBJ databases">
        <authorList>
            <person name="Birren B."/>
            <person name="Nusbaum C."/>
            <person name="Abebe A."/>
            <person name="Abouelleil A."/>
            <person name="Adekoya E."/>
            <person name="Ait-zahra M."/>
            <person name="Allen N."/>
            <person name="Allen T."/>
            <person name="An P."/>
            <person name="Anderson M."/>
            <person name="Anderson S."/>
            <person name="Arachchi H."/>
            <person name="Armbruster J."/>
            <person name="Bachantsang P."/>
            <person name="Baldwin J."/>
            <person name="Barry A."/>
            <person name="Bayul T."/>
            <person name="Blitshsteyn B."/>
            <person name="Bloom T."/>
            <person name="Blye J."/>
            <person name="Boguslavskiy L."/>
            <person name="Borowsky M."/>
            <person name="Boukhgalter B."/>
            <person name="Brunache A."/>
            <person name="Butler J."/>
            <person name="Calixte N."/>
            <person name="Calvo S."/>
            <person name="Camarata J."/>
            <person name="Campo K."/>
            <person name="Chang J."/>
            <person name="Cheshatsang Y."/>
            <person name="Citroen M."/>
            <person name="Collymore A."/>
            <person name="Considine T."/>
            <person name="Cook A."/>
            <person name="Cooke P."/>
            <person name="Corum B."/>
            <person name="Cuomo C."/>
            <person name="David R."/>
            <person name="Dawoe T."/>
            <person name="Degray S."/>
            <person name="Dodge S."/>
            <person name="Dooley K."/>
            <person name="Dorje P."/>
            <person name="Dorjee K."/>
            <person name="Dorris L."/>
            <person name="Duffey N."/>
            <person name="Dupes A."/>
            <person name="Elkins T."/>
            <person name="Engels R."/>
            <person name="Erickson J."/>
            <person name="Farina A."/>
            <person name="Faro S."/>
            <person name="Ferreira P."/>
            <person name="Fischer H."/>
            <person name="Fitzgerald M."/>
            <person name="Foley K."/>
            <person name="Gage D."/>
            <person name="Galagan J."/>
            <person name="Gearin G."/>
            <person name="Gnerre S."/>
            <person name="Gnirke A."/>
            <person name="Goyette A."/>
            <person name="Graham J."/>
            <person name="Grandbois E."/>
            <person name="Gyaltsen K."/>
            <person name="Hafez N."/>
            <person name="Hagopian D."/>
            <person name="Hagos B."/>
            <person name="Hall J."/>
            <person name="Hatcher B."/>
            <person name="Heller A."/>
            <person name="Higgins H."/>
            <person name="Honan T."/>
            <person name="Horn A."/>
            <person name="Houde N."/>
            <person name="Hughes L."/>
            <person name="Hulme W."/>
            <person name="Husby E."/>
            <person name="Iliev I."/>
            <person name="Jaffe D."/>
            <person name="Jones C."/>
            <person name="Kamal M."/>
            <person name="Kamat A."/>
            <person name="Kamvysselis M."/>
            <person name="Karlsson E."/>
            <person name="Kells C."/>
            <person name="Kieu A."/>
            <person name="Kisner P."/>
            <person name="Kodira C."/>
            <person name="Kulbokas E."/>
            <person name="Labutti K."/>
            <person name="Lama D."/>
            <person name="Landers T."/>
            <person name="Leger J."/>
            <person name="Levine S."/>
            <person name="Lewis D."/>
            <person name="Lewis T."/>
            <person name="Lindblad-toh K."/>
            <person name="Liu X."/>
            <person name="Lokyitsang T."/>
            <person name="Lokyitsang Y."/>
            <person name="Lucien O."/>
            <person name="Lui A."/>
            <person name="Ma L.J."/>
            <person name="Mabbitt R."/>
            <person name="Macdonald J."/>
            <person name="Maclean C."/>
            <person name="Major J."/>
            <person name="Manning J."/>
            <person name="Marabella R."/>
            <person name="Maru K."/>
            <person name="Matthews C."/>
            <person name="Mauceli E."/>
            <person name="Mccarthy M."/>
            <person name="Mcdonough S."/>
            <person name="Mcghee T."/>
            <person name="Meldrim J."/>
            <person name="Meneus L."/>
            <person name="Mesirov J."/>
            <person name="Mihalev A."/>
            <person name="Mihova T."/>
            <person name="Mikkelsen T."/>
            <person name="Mlenga V."/>
            <person name="Moru K."/>
            <person name="Mozes J."/>
            <person name="Mulrain L."/>
            <person name="Munson G."/>
            <person name="Naylor J."/>
            <person name="Newes C."/>
            <person name="Nguyen C."/>
            <person name="Nguyen N."/>
            <person name="Nguyen T."/>
            <person name="Nicol R."/>
            <person name="Nielsen C."/>
            <person name="Nizzari M."/>
            <person name="Norbu C."/>
            <person name="Norbu N."/>
            <person name="O'donnell P."/>
            <person name="Okoawo O."/>
            <person name="O'leary S."/>
            <person name="Omotosho B."/>
            <person name="O'neill K."/>
            <person name="Osman S."/>
            <person name="Parker S."/>
            <person name="Perrin D."/>
            <person name="Phunkhang P."/>
            <person name="Piqani B."/>
            <person name="Purcell S."/>
            <person name="Rachupka T."/>
            <person name="Ramasamy U."/>
            <person name="Rameau R."/>
            <person name="Ray V."/>
            <person name="Raymond C."/>
            <person name="Retta R."/>
            <person name="Richardson S."/>
            <person name="Rise C."/>
            <person name="Rodriguez J."/>
            <person name="Rogers J."/>
            <person name="Rogov P."/>
            <person name="Rutman M."/>
            <person name="Schupbach R."/>
            <person name="Seaman C."/>
            <person name="Settipalli S."/>
            <person name="Sharpe T."/>
            <person name="Sheridan J."/>
            <person name="Sherpa N."/>
            <person name="Shi J."/>
            <person name="Smirnov S."/>
            <person name="Smith C."/>
            <person name="Sougnez C."/>
            <person name="Spencer B."/>
            <person name="Stalker J."/>
            <person name="Stange-thomann N."/>
            <person name="Stavropoulos S."/>
            <person name="Stetson K."/>
            <person name="Stone C."/>
            <person name="Stone S."/>
            <person name="Stubbs M."/>
            <person name="Talamas J."/>
            <person name="Tchuinga P."/>
            <person name="Tenzing P."/>
            <person name="Tesfaye S."/>
            <person name="Theodore J."/>
            <person name="Thoulutsang Y."/>
            <person name="Topham K."/>
            <person name="Towey S."/>
            <person name="Tsamla T."/>
            <person name="Tsomo N."/>
            <person name="Vallee D."/>
            <person name="Vassiliev H."/>
            <person name="Venkataraman V."/>
            <person name="Vinson J."/>
            <person name="Vo A."/>
            <person name="Wade C."/>
            <person name="Wang S."/>
            <person name="Wangchuk T."/>
            <person name="Wangdi T."/>
            <person name="Whittaker C."/>
            <person name="Wilkinson J."/>
            <person name="Wu Y."/>
            <person name="Wyman D."/>
            <person name="Yadav S."/>
            <person name="Yang S."/>
            <person name="Yang X."/>
            <person name="Yeager S."/>
            <person name="Yee E."/>
            <person name="Young G."/>
            <person name="Zainoun J."/>
            <person name="Zembeck L."/>
            <person name="Zimmer A."/>
            <person name="Zody M."/>
            <person name="Lander E."/>
        </authorList>
    </citation>
    <scope>NUCLEOTIDE SEQUENCE [LARGE SCALE GENOMIC DNA]</scope>
</reference>
<sequence length="203" mass="23370">MDNSLPTSPQLLVFLRVFRMTQDDLATWLMKEDSELTPLREIYISEESKFKNDVHMWEYLENRVKLLLMAFENIGEGDIETMLEDSSLSHRSKLALQLRAEEKRILSACVTFCHQFRHALDSQTFRTSGFCTESDSMVMHDGKDPTVMRQENGNEPEKLPVAAAEPNVDSNTNTTNAFAEEDLKNLNVRANEISLNPDTWMYD</sequence>
<dbReference type="Proteomes" id="UP000007875">
    <property type="component" value="Unassembled WGS sequence"/>
</dbReference>
<evidence type="ECO:0000259" key="1">
    <source>
        <dbReference type="Pfam" id="PF09273"/>
    </source>
</evidence>